<gene>
    <name evidence="2" type="ORF">DCAF_LOCUS4973</name>
</gene>
<organism evidence="2 3">
    <name type="scientific">Dovyalis caffra</name>
    <dbReference type="NCBI Taxonomy" id="77055"/>
    <lineage>
        <taxon>Eukaryota</taxon>
        <taxon>Viridiplantae</taxon>
        <taxon>Streptophyta</taxon>
        <taxon>Embryophyta</taxon>
        <taxon>Tracheophyta</taxon>
        <taxon>Spermatophyta</taxon>
        <taxon>Magnoliopsida</taxon>
        <taxon>eudicotyledons</taxon>
        <taxon>Gunneridae</taxon>
        <taxon>Pentapetalae</taxon>
        <taxon>rosids</taxon>
        <taxon>fabids</taxon>
        <taxon>Malpighiales</taxon>
        <taxon>Salicaceae</taxon>
        <taxon>Flacourtieae</taxon>
        <taxon>Dovyalis</taxon>
    </lineage>
</organism>
<name>A0AAV1QZW1_9ROSI</name>
<dbReference type="AlphaFoldDB" id="A0AAV1QZW1"/>
<evidence type="ECO:0000313" key="2">
    <source>
        <dbReference type="EMBL" id="CAK7327266.1"/>
    </source>
</evidence>
<dbReference type="Proteomes" id="UP001314170">
    <property type="component" value="Unassembled WGS sequence"/>
</dbReference>
<feature type="region of interest" description="Disordered" evidence="1">
    <location>
        <begin position="42"/>
        <end position="66"/>
    </location>
</feature>
<keyword evidence="3" id="KW-1185">Reference proteome</keyword>
<accession>A0AAV1QZW1</accession>
<reference evidence="2 3" key="1">
    <citation type="submission" date="2024-01" db="EMBL/GenBank/DDBJ databases">
        <authorList>
            <person name="Waweru B."/>
        </authorList>
    </citation>
    <scope>NUCLEOTIDE SEQUENCE [LARGE SCALE GENOMIC DNA]</scope>
</reference>
<evidence type="ECO:0000313" key="3">
    <source>
        <dbReference type="Proteomes" id="UP001314170"/>
    </source>
</evidence>
<protein>
    <submittedName>
        <fullName evidence="2">Uncharacterized protein</fullName>
    </submittedName>
</protein>
<dbReference type="EMBL" id="CAWUPB010000851">
    <property type="protein sequence ID" value="CAK7327266.1"/>
    <property type="molecule type" value="Genomic_DNA"/>
</dbReference>
<sequence>MKEEHRNINKRIRFFKGPLCQNIESIEGRSLFEPSVSIPKAKESSASSCSSNEKPSVSGTVVRKDRAPSPVGTLSLLKRRKKKMEALAWEGDLKPYDCFVQSLTELFAQFYLDLIRFSVEEINVKRTSLRTTGAEKPIRNHVANDQHGIELNHGSRPDQLDLEGDMNDMTGEQVQGAARIALWVNPR</sequence>
<evidence type="ECO:0000256" key="1">
    <source>
        <dbReference type="SAM" id="MobiDB-lite"/>
    </source>
</evidence>
<comment type="caution">
    <text evidence="2">The sequence shown here is derived from an EMBL/GenBank/DDBJ whole genome shotgun (WGS) entry which is preliminary data.</text>
</comment>
<proteinExistence type="predicted"/>
<feature type="compositionally biased region" description="Low complexity" evidence="1">
    <location>
        <begin position="44"/>
        <end position="56"/>
    </location>
</feature>